<name>F1L0D4_ASCSU</name>
<dbReference type="SUPFAM" id="SSF47862">
    <property type="entry name" value="Saposin"/>
    <property type="match status" value="1"/>
</dbReference>
<dbReference type="GO" id="GO:0005764">
    <property type="term" value="C:lysosome"/>
    <property type="evidence" value="ECO:0007669"/>
    <property type="project" value="TreeGrafter"/>
</dbReference>
<dbReference type="EMBL" id="JI169008">
    <property type="protein sequence ID" value="ADY43588.1"/>
    <property type="molecule type" value="mRNA"/>
</dbReference>
<sequence length="632" mass="72479">MAHAPPATVMRGASQPICELGIHGMCTNNLRRLFGPCFILMFILLSGSSTNGQLVSEPSNVRNVLGCIGCRATVEAFRFIYGRNRTRDAIINIASYICEHFVQRETVVCYGMATQFREEILYVVDKLLLQPDRLCGLFIEDCGKSFNPFSKWNVTIPPKRAGVEYPTYPAMRKGNLRVLQISDLHIDKNYTPGAVANCDSPLCCQPDSATNGTAKKVAGYWGTQAACDVPHWTIEHMFRNINRTQKFDYMLLSGDYVSHLDWAYTKQGHLEVITNLTSMLDHYFPGTPVFWTLGNHEGVPVNSFAPHSIPEKFQPRWLYNQLKESQRRWISQEALQTIAYRGSFTVQLFEGLRLISLNTGYCETTNFWLYLNETDPDGTLSWLVGELYQAENEKQYVHILSHIPPGNSECLEGWASNYYKIVNRFSNTIKAQFFGHIHIDSFTVFYEDMNDDASMPTNVLFSSPSVTTFSGLNPAYRTYEIEAGLQYRVIDYTTYFLNLSKANLERDPEWELLYSAKAEYNLPDLSPSSINQLIDRIDLEPKIYETFLKNSVRRDDYLCEGKCRFELLCQLRRGHRNATLCSHIGQQRISFSKYPLHRQVRLRAEQLKSRRNSAKRFSNDTKKKLFAILRGS</sequence>
<feature type="disulfide bond" evidence="14">
    <location>
        <begin position="67"/>
        <end position="142"/>
    </location>
</feature>
<dbReference type="InterPro" id="IPR011160">
    <property type="entry name" value="Sphingomy_PDE"/>
</dbReference>
<feature type="binding site" evidence="13">
    <location>
        <position position="185"/>
    </location>
    <ligand>
        <name>Zn(2+)</name>
        <dbReference type="ChEBI" id="CHEBI:29105"/>
        <label>1</label>
    </ligand>
</feature>
<dbReference type="InterPro" id="IPR045473">
    <property type="entry name" value="ASM_C"/>
</dbReference>
<feature type="binding site" evidence="13">
    <location>
        <position position="295"/>
    </location>
    <ligand>
        <name>Zn(2+)</name>
        <dbReference type="ChEBI" id="CHEBI:29105"/>
        <label>2</label>
    </ligand>
</feature>
<evidence type="ECO:0000259" key="15">
    <source>
        <dbReference type="PROSITE" id="PS50015"/>
    </source>
</evidence>
<evidence type="ECO:0000256" key="14">
    <source>
        <dbReference type="PIRSR" id="PIRSR000948-2"/>
    </source>
</evidence>
<dbReference type="GO" id="GO:0046872">
    <property type="term" value="F:metal ion binding"/>
    <property type="evidence" value="ECO:0007669"/>
    <property type="project" value="UniProtKB-KW"/>
</dbReference>
<keyword evidence="4 13" id="KW-0479">Metal-binding</keyword>
<dbReference type="EC" id="3.1.4.12" evidence="12"/>
<evidence type="ECO:0000256" key="3">
    <source>
        <dbReference type="ARBA" id="ARBA00022525"/>
    </source>
</evidence>
<evidence type="ECO:0000256" key="4">
    <source>
        <dbReference type="ARBA" id="ARBA00022723"/>
    </source>
</evidence>
<dbReference type="PANTHER" id="PTHR10340">
    <property type="entry name" value="SPHINGOMYELIN PHOSPHODIESTERASE"/>
    <property type="match status" value="1"/>
</dbReference>
<evidence type="ECO:0000256" key="5">
    <source>
        <dbReference type="ARBA" id="ARBA00022729"/>
    </source>
</evidence>
<organism evidence="16">
    <name type="scientific">Ascaris suum</name>
    <name type="common">Pig roundworm</name>
    <name type="synonym">Ascaris lumbricoides</name>
    <dbReference type="NCBI Taxonomy" id="6253"/>
    <lineage>
        <taxon>Eukaryota</taxon>
        <taxon>Metazoa</taxon>
        <taxon>Ecdysozoa</taxon>
        <taxon>Nematoda</taxon>
        <taxon>Chromadorea</taxon>
        <taxon>Rhabditida</taxon>
        <taxon>Spirurina</taxon>
        <taxon>Ascaridomorpha</taxon>
        <taxon>Ascaridoidea</taxon>
        <taxon>Ascarididae</taxon>
        <taxon>Ascaris</taxon>
    </lineage>
</organism>
<dbReference type="GO" id="GO:0061750">
    <property type="term" value="F:acid sphingomyelin phosphodiesterase activity"/>
    <property type="evidence" value="ECO:0007669"/>
    <property type="project" value="TreeGrafter"/>
</dbReference>
<comment type="function">
    <text evidence="12">Converts sphingomyelin to ceramide.</text>
</comment>
<dbReference type="Pfam" id="PF19272">
    <property type="entry name" value="ASMase_C"/>
    <property type="match status" value="1"/>
</dbReference>
<evidence type="ECO:0000256" key="11">
    <source>
        <dbReference type="ARBA" id="ARBA00047268"/>
    </source>
</evidence>
<feature type="domain" description="Saposin B-type" evidence="15">
    <location>
        <begin position="63"/>
        <end position="146"/>
    </location>
</feature>
<dbReference type="GO" id="GO:0006685">
    <property type="term" value="P:sphingomyelin catabolic process"/>
    <property type="evidence" value="ECO:0007669"/>
    <property type="project" value="UniProtKB-UniRule"/>
</dbReference>
<dbReference type="PIRSF" id="PIRSF000948">
    <property type="entry name" value="Sphingomy_PDE"/>
    <property type="match status" value="1"/>
</dbReference>
<keyword evidence="8 14" id="KW-1015">Disulfide bond</keyword>
<evidence type="ECO:0000256" key="9">
    <source>
        <dbReference type="ARBA" id="ARBA00023180"/>
    </source>
</evidence>
<keyword evidence="7 13" id="KW-0862">Zinc</keyword>
<feature type="binding site" evidence="13">
    <location>
        <position position="255"/>
    </location>
    <ligand>
        <name>Zn(2+)</name>
        <dbReference type="ChEBI" id="CHEBI:29105"/>
        <label>2</label>
    </ligand>
</feature>
<proteinExistence type="evidence at transcript level"/>
<feature type="binding site" evidence="13">
    <location>
        <position position="436"/>
    </location>
    <ligand>
        <name>Zn(2+)</name>
        <dbReference type="ChEBI" id="CHEBI:29105"/>
        <label>2</label>
    </ligand>
</feature>
<dbReference type="InterPro" id="IPR011001">
    <property type="entry name" value="Saposin-like"/>
</dbReference>
<accession>F1L0D4</accession>
<evidence type="ECO:0000256" key="10">
    <source>
        <dbReference type="ARBA" id="ARBA00023295"/>
    </source>
</evidence>
<keyword evidence="5" id="KW-0732">Signal</keyword>
<dbReference type="InterPro" id="IPR041805">
    <property type="entry name" value="ASMase/PPN1_MPP"/>
</dbReference>
<evidence type="ECO:0000256" key="1">
    <source>
        <dbReference type="ARBA" id="ARBA00004613"/>
    </source>
</evidence>
<dbReference type="AlphaFoldDB" id="F1L0D4"/>
<comment type="catalytic activity">
    <reaction evidence="11">
        <text>a sphingomyelin + H2O = phosphocholine + an N-acylsphing-4-enine + H(+)</text>
        <dbReference type="Rhea" id="RHEA:19253"/>
        <dbReference type="ChEBI" id="CHEBI:15377"/>
        <dbReference type="ChEBI" id="CHEBI:15378"/>
        <dbReference type="ChEBI" id="CHEBI:17636"/>
        <dbReference type="ChEBI" id="CHEBI:52639"/>
        <dbReference type="ChEBI" id="CHEBI:295975"/>
        <dbReference type="EC" id="3.1.4.12"/>
    </reaction>
    <physiologicalReaction direction="left-to-right" evidence="11">
        <dbReference type="Rhea" id="RHEA:19254"/>
    </physiologicalReaction>
</comment>
<protein>
    <recommendedName>
        <fullName evidence="12">Sphingomyelin phosphodiesterase</fullName>
        <ecNumber evidence="12">3.1.4.12</ecNumber>
    </recommendedName>
</protein>
<dbReference type="GO" id="GO:0005615">
    <property type="term" value="C:extracellular space"/>
    <property type="evidence" value="ECO:0007669"/>
    <property type="project" value="TreeGrafter"/>
</dbReference>
<feature type="binding site" evidence="13">
    <location>
        <position position="255"/>
    </location>
    <ligand>
        <name>Zn(2+)</name>
        <dbReference type="ChEBI" id="CHEBI:29105"/>
        <label>1</label>
    </ligand>
</feature>
<feature type="disulfide bond" evidence="14">
    <location>
        <begin position="559"/>
        <end position="563"/>
    </location>
</feature>
<feature type="disulfide bond" evidence="14">
    <location>
        <begin position="98"/>
        <end position="109"/>
    </location>
</feature>
<dbReference type="Gene3D" id="3.60.21.10">
    <property type="match status" value="1"/>
</dbReference>
<evidence type="ECO:0000256" key="7">
    <source>
        <dbReference type="ARBA" id="ARBA00022833"/>
    </source>
</evidence>
<comment type="similarity">
    <text evidence="2 12">Belongs to the acid sphingomyelinase family.</text>
</comment>
<feature type="disulfide bond" evidence="14">
    <location>
        <begin position="204"/>
        <end position="227"/>
    </location>
</feature>
<dbReference type="GO" id="GO:0016020">
    <property type="term" value="C:membrane"/>
    <property type="evidence" value="ECO:0007669"/>
    <property type="project" value="GOC"/>
</dbReference>
<keyword evidence="3" id="KW-0964">Secreted</keyword>
<comment type="subcellular location">
    <subcellularLocation>
        <location evidence="1">Secreted</location>
    </subcellularLocation>
</comment>
<keyword evidence="10 12" id="KW-0326">Glycosidase</keyword>
<dbReference type="SMART" id="SM00741">
    <property type="entry name" value="SapB"/>
    <property type="match status" value="1"/>
</dbReference>
<reference evidence="16" key="1">
    <citation type="journal article" date="2011" name="Genome Res.">
        <title>Deep small RNA sequencing from the nematode Ascaris reveals conservation, functional diversification, and novel developmental profiles.</title>
        <authorList>
            <person name="Wang J."/>
            <person name="Czech B."/>
            <person name="Crunk A."/>
            <person name="Wallace A."/>
            <person name="Mitreva M."/>
            <person name="Hannon G.J."/>
            <person name="Davis R.E."/>
        </authorList>
    </citation>
    <scope>NUCLEOTIDE SEQUENCE</scope>
</reference>
<comment type="cofactor">
    <cofactor evidence="13">
        <name>Zn(2+)</name>
        <dbReference type="ChEBI" id="CHEBI:29105"/>
    </cofactor>
    <text evidence="13">Binds 2 Zn(2+) ions per subunit.</text>
</comment>
<evidence type="ECO:0000256" key="8">
    <source>
        <dbReference type="ARBA" id="ARBA00023157"/>
    </source>
</evidence>
<feature type="binding site" evidence="13">
    <location>
        <position position="402"/>
    </location>
    <ligand>
        <name>Zn(2+)</name>
        <dbReference type="ChEBI" id="CHEBI:29105"/>
        <label>2</label>
    </ligand>
</feature>
<dbReference type="GO" id="GO:0046513">
    <property type="term" value="P:ceramide biosynthetic process"/>
    <property type="evidence" value="ECO:0007669"/>
    <property type="project" value="TreeGrafter"/>
</dbReference>
<evidence type="ECO:0000256" key="13">
    <source>
        <dbReference type="PIRSR" id="PIRSR000948-1"/>
    </source>
</evidence>
<dbReference type="SUPFAM" id="SSF56300">
    <property type="entry name" value="Metallo-dependent phosphatases"/>
    <property type="match status" value="1"/>
</dbReference>
<dbReference type="InterPro" id="IPR029052">
    <property type="entry name" value="Metallo-depent_PP-like"/>
</dbReference>
<evidence type="ECO:0000256" key="6">
    <source>
        <dbReference type="ARBA" id="ARBA00022801"/>
    </source>
</evidence>
<evidence type="ECO:0000256" key="12">
    <source>
        <dbReference type="PIRNR" id="PIRNR000948"/>
    </source>
</evidence>
<dbReference type="Pfam" id="PF00149">
    <property type="entry name" value="Metallophos"/>
    <property type="match status" value="1"/>
</dbReference>
<evidence type="ECO:0000256" key="2">
    <source>
        <dbReference type="ARBA" id="ARBA00008234"/>
    </source>
</evidence>
<feature type="disulfide bond" evidence="14">
    <location>
        <begin position="198"/>
        <end position="203"/>
    </location>
</feature>
<feature type="binding site" evidence="13">
    <location>
        <position position="183"/>
    </location>
    <ligand>
        <name>Zn(2+)</name>
        <dbReference type="ChEBI" id="CHEBI:29105"/>
        <label>1</label>
    </ligand>
</feature>
<dbReference type="InterPro" id="IPR004843">
    <property type="entry name" value="Calcineurin-like_PHP"/>
</dbReference>
<keyword evidence="9" id="KW-0325">Glycoprotein</keyword>
<feature type="disulfide bond" evidence="14">
    <location>
        <begin position="362"/>
        <end position="410"/>
    </location>
</feature>
<keyword evidence="6 12" id="KW-0378">Hydrolase</keyword>
<dbReference type="CDD" id="cd00842">
    <property type="entry name" value="MPP_ASMase"/>
    <property type="match status" value="1"/>
</dbReference>
<feature type="binding site" evidence="13">
    <location>
        <position position="438"/>
    </location>
    <ligand>
        <name>Zn(2+)</name>
        <dbReference type="ChEBI" id="CHEBI:29105"/>
        <label>1</label>
    </ligand>
</feature>
<dbReference type="PANTHER" id="PTHR10340:SF34">
    <property type="entry name" value="SPHINGOMYELIN PHOSPHODIESTERASE"/>
    <property type="match status" value="1"/>
</dbReference>
<evidence type="ECO:0000313" key="16">
    <source>
        <dbReference type="EMBL" id="ADY43588.1"/>
    </source>
</evidence>
<dbReference type="InterPro" id="IPR008139">
    <property type="entry name" value="SaposinB_dom"/>
</dbReference>
<dbReference type="GO" id="GO:0016798">
    <property type="term" value="F:hydrolase activity, acting on glycosyl bonds"/>
    <property type="evidence" value="ECO:0007669"/>
    <property type="project" value="UniProtKB-KW"/>
</dbReference>
<dbReference type="PROSITE" id="PS50015">
    <property type="entry name" value="SAP_B"/>
    <property type="match status" value="1"/>
</dbReference>
<feature type="disulfide bond" evidence="14">
    <location>
        <begin position="70"/>
        <end position="135"/>
    </location>
</feature>